<dbReference type="Proteomes" id="UP001500399">
    <property type="component" value="Unassembled WGS sequence"/>
</dbReference>
<dbReference type="RefSeq" id="WP_304988046.1">
    <property type="nucleotide sequence ID" value="NZ_BAAACR010000001.1"/>
</dbReference>
<evidence type="ECO:0000313" key="2">
    <source>
        <dbReference type="EMBL" id="GAA0200860.1"/>
    </source>
</evidence>
<feature type="region of interest" description="Disordered" evidence="1">
    <location>
        <begin position="1"/>
        <end position="25"/>
    </location>
</feature>
<sequence>MRIEQTSADVLGRMNQTQGVKKHNAGDFASVLSSVQSEQTKKAAEKEPKVGNPLGIPDEEYRWYFSGLRYDADHVAYFPPHDAPVEQQRAWYEAVKGLSHSEMQSFMSDLSLALRGEKDYLSYDEMTEKIQKLGYRGVLEEGQKWMKEVAHDSAGVVDEESFAIIKRHLRLYDELLDEWLKGEKKEDK</sequence>
<reference evidence="2 3" key="1">
    <citation type="journal article" date="2019" name="Int. J. Syst. Evol. Microbiol.">
        <title>The Global Catalogue of Microorganisms (GCM) 10K type strain sequencing project: providing services to taxonomists for standard genome sequencing and annotation.</title>
        <authorList>
            <consortium name="The Broad Institute Genomics Platform"/>
            <consortium name="The Broad Institute Genome Sequencing Center for Infectious Disease"/>
            <person name="Wu L."/>
            <person name="Ma J."/>
        </authorList>
    </citation>
    <scope>NUCLEOTIDE SEQUENCE [LARGE SCALE GENOMIC DNA]</scope>
    <source>
        <strain evidence="2 3">JCM 8542</strain>
    </source>
</reference>
<dbReference type="InterPro" id="IPR011992">
    <property type="entry name" value="EF-hand-dom_pair"/>
</dbReference>
<keyword evidence="3" id="KW-1185">Reference proteome</keyword>
<organism evidence="2 3">
    <name type="scientific">Selenomonas dianae</name>
    <dbReference type="NCBI Taxonomy" id="135079"/>
    <lineage>
        <taxon>Bacteria</taxon>
        <taxon>Bacillati</taxon>
        <taxon>Bacillota</taxon>
        <taxon>Negativicutes</taxon>
        <taxon>Selenomonadales</taxon>
        <taxon>Selenomonadaceae</taxon>
        <taxon>Selenomonas</taxon>
    </lineage>
</organism>
<gene>
    <name evidence="2" type="ORF">GCM10008919_00240</name>
</gene>
<accession>A0ABN0SUV4</accession>
<evidence type="ECO:0000313" key="3">
    <source>
        <dbReference type="Proteomes" id="UP001500399"/>
    </source>
</evidence>
<protein>
    <submittedName>
        <fullName evidence="2">Uncharacterized protein</fullName>
    </submittedName>
</protein>
<comment type="caution">
    <text evidence="2">The sequence shown here is derived from an EMBL/GenBank/DDBJ whole genome shotgun (WGS) entry which is preliminary data.</text>
</comment>
<name>A0ABN0SUV4_9FIRM</name>
<proteinExistence type="predicted"/>
<dbReference type="SUPFAM" id="SSF47473">
    <property type="entry name" value="EF-hand"/>
    <property type="match status" value="1"/>
</dbReference>
<evidence type="ECO:0000256" key="1">
    <source>
        <dbReference type="SAM" id="MobiDB-lite"/>
    </source>
</evidence>
<feature type="compositionally biased region" description="Polar residues" evidence="1">
    <location>
        <begin position="1"/>
        <end position="19"/>
    </location>
</feature>
<dbReference type="EMBL" id="BAAACR010000001">
    <property type="protein sequence ID" value="GAA0200860.1"/>
    <property type="molecule type" value="Genomic_DNA"/>
</dbReference>